<keyword evidence="20" id="KW-1185">Reference proteome</keyword>
<keyword evidence="13 16" id="KW-0717">Septation</keyword>
<dbReference type="GO" id="GO:0008360">
    <property type="term" value="P:regulation of cell shape"/>
    <property type="evidence" value="ECO:0007669"/>
    <property type="project" value="UniProtKB-KW"/>
</dbReference>
<feature type="domain" description="Penicillin-binding protein dimerisation" evidence="18">
    <location>
        <begin position="81"/>
        <end position="238"/>
    </location>
</feature>
<evidence type="ECO:0000256" key="13">
    <source>
        <dbReference type="ARBA" id="ARBA00023210"/>
    </source>
</evidence>
<dbReference type="UniPathway" id="UPA00219"/>
<dbReference type="GO" id="GO:0008955">
    <property type="term" value="F:peptidoglycan glycosyltransferase activity"/>
    <property type="evidence" value="ECO:0007669"/>
    <property type="project" value="InterPro"/>
</dbReference>
<keyword evidence="7 16" id="KW-0812">Transmembrane</keyword>
<dbReference type="Pfam" id="PF00905">
    <property type="entry name" value="Transpeptidase"/>
    <property type="match status" value="1"/>
</dbReference>
<protein>
    <recommendedName>
        <fullName evidence="16">Peptidoglycan D,D-transpeptidase FtsI</fullName>
        <ecNumber evidence="16">3.4.16.4</ecNumber>
    </recommendedName>
    <alternativeName>
        <fullName evidence="16">Penicillin-binding protein 3</fullName>
        <shortName evidence="16">PBP-3</shortName>
    </alternativeName>
</protein>
<comment type="catalytic activity">
    <reaction evidence="16">
        <text>Preferential cleavage: (Ac)2-L-Lys-D-Ala-|-D-Ala. Also transpeptidation of peptidyl-alanyl moieties that are N-acyl substituents of D-alanine.</text>
        <dbReference type="EC" id="3.4.16.4"/>
    </reaction>
</comment>
<keyword evidence="2 16" id="KW-1003">Cell membrane</keyword>
<comment type="subcellular location">
    <subcellularLocation>
        <location evidence="16">Cell inner membrane</location>
        <topology evidence="16">Single-pass membrane protein</topology>
    </subcellularLocation>
    <subcellularLocation>
        <location evidence="1">Membrane</location>
    </subcellularLocation>
</comment>
<evidence type="ECO:0000313" key="20">
    <source>
        <dbReference type="Proteomes" id="UP000199698"/>
    </source>
</evidence>
<dbReference type="InterPro" id="IPR001460">
    <property type="entry name" value="PCN-bd_Tpept"/>
</dbReference>
<comment type="similarity">
    <text evidence="16">Belongs to the transpeptidase family. FtsI subfamily.</text>
</comment>
<keyword evidence="12 16" id="KW-0472">Membrane</keyword>
<dbReference type="InterPro" id="IPR036138">
    <property type="entry name" value="PBP_dimer_sf"/>
</dbReference>
<evidence type="ECO:0000256" key="8">
    <source>
        <dbReference type="ARBA" id="ARBA00022801"/>
    </source>
</evidence>
<accession>A0A1C3ZQQ2</accession>
<keyword evidence="15 16" id="KW-0961">Cell wall biogenesis/degradation</keyword>
<evidence type="ECO:0000256" key="5">
    <source>
        <dbReference type="ARBA" id="ARBA00022645"/>
    </source>
</evidence>
<keyword evidence="8 16" id="KW-0378">Hydrolase</keyword>
<dbReference type="GO" id="GO:0043093">
    <property type="term" value="P:FtsZ-dependent cytokinesis"/>
    <property type="evidence" value="ECO:0007669"/>
    <property type="project" value="UniProtKB-UniRule"/>
</dbReference>
<evidence type="ECO:0000256" key="7">
    <source>
        <dbReference type="ARBA" id="ARBA00022692"/>
    </source>
</evidence>
<comment type="pathway">
    <text evidence="16">Cell wall biogenesis; peptidoglycan biosynthesis.</text>
</comment>
<evidence type="ECO:0000256" key="1">
    <source>
        <dbReference type="ARBA" id="ARBA00004370"/>
    </source>
</evidence>
<evidence type="ECO:0000256" key="2">
    <source>
        <dbReference type="ARBA" id="ARBA00022475"/>
    </source>
</evidence>
<name>A0A1C3ZQQ2_9GAMM</name>
<evidence type="ECO:0000256" key="12">
    <source>
        <dbReference type="ARBA" id="ARBA00023136"/>
    </source>
</evidence>
<dbReference type="InterPro" id="IPR005311">
    <property type="entry name" value="PBP_dimer"/>
</dbReference>
<dbReference type="PANTHER" id="PTHR30627:SF1">
    <property type="entry name" value="PEPTIDOGLYCAN D,D-TRANSPEPTIDASE FTSI"/>
    <property type="match status" value="1"/>
</dbReference>
<evidence type="ECO:0000256" key="15">
    <source>
        <dbReference type="ARBA" id="ARBA00023316"/>
    </source>
</evidence>
<keyword evidence="9 16" id="KW-0133">Cell shape</keyword>
<dbReference type="HAMAP" id="MF_02080">
    <property type="entry name" value="FtsI_transpept"/>
    <property type="match status" value="1"/>
</dbReference>
<feature type="transmembrane region" description="Helical" evidence="16">
    <location>
        <begin position="37"/>
        <end position="57"/>
    </location>
</feature>
<keyword evidence="10 16" id="KW-0573">Peptidoglycan synthesis</keyword>
<evidence type="ECO:0000256" key="16">
    <source>
        <dbReference type="HAMAP-Rule" id="MF_02080"/>
    </source>
</evidence>
<keyword evidence="5 16" id="KW-0121">Carboxypeptidase</keyword>
<dbReference type="GO" id="GO:0006508">
    <property type="term" value="P:proteolysis"/>
    <property type="evidence" value="ECO:0007669"/>
    <property type="project" value="UniProtKB-KW"/>
</dbReference>
<evidence type="ECO:0000313" key="19">
    <source>
        <dbReference type="EMBL" id="SCB84777.1"/>
    </source>
</evidence>
<dbReference type="EMBL" id="FMBA01000006">
    <property type="protein sequence ID" value="SCB84777.1"/>
    <property type="molecule type" value="Genomic_DNA"/>
</dbReference>
<evidence type="ECO:0000256" key="6">
    <source>
        <dbReference type="ARBA" id="ARBA00022670"/>
    </source>
</evidence>
<dbReference type="GO" id="GO:0005886">
    <property type="term" value="C:plasma membrane"/>
    <property type="evidence" value="ECO:0007669"/>
    <property type="project" value="UniProtKB-SubCell"/>
</dbReference>
<dbReference type="Proteomes" id="UP000199698">
    <property type="component" value="Unassembled WGS sequence"/>
</dbReference>
<feature type="domain" description="Penicillin-binding protein transpeptidase" evidence="17">
    <location>
        <begin position="277"/>
        <end position="571"/>
    </location>
</feature>
<dbReference type="NCBIfam" id="NF011685">
    <property type="entry name" value="PRK15105.1"/>
    <property type="match status" value="1"/>
</dbReference>
<reference evidence="20" key="1">
    <citation type="submission" date="2016-08" db="EMBL/GenBank/DDBJ databases">
        <authorList>
            <person name="Varghese N."/>
            <person name="Submissions Spin"/>
        </authorList>
    </citation>
    <scope>NUCLEOTIDE SEQUENCE [LARGE SCALE GENOMIC DNA]</scope>
    <source>
        <strain evidence="20">R-53144</strain>
    </source>
</reference>
<dbReference type="InterPro" id="IPR050515">
    <property type="entry name" value="Beta-lactam/transpept"/>
</dbReference>
<evidence type="ECO:0000256" key="14">
    <source>
        <dbReference type="ARBA" id="ARBA00023306"/>
    </source>
</evidence>
<sequence length="593" mass="65440">MKPVTKYKNNKVKKATKTTKANKLNNSKKKFFTPNRFYIIYGLIIFAIICLIVRMALLQIIEPDKLIAEGNKRSLRHQEMDAPRAMITDRNGRALAVSVPMFDVWADPKIVVKKGGVKADDIRWQGLAQTLNIPMSTLEQKLNNPSMRFVYLSKQVTPTISDYLKKLKLPGISFAKTSKRYYPAAENIAQLIGLTEIDENGTEKGSEGIEKSFNQWLIGEAGQRIVRRDRVGRVIEELQRTESEKASDLTLSIDERLQSLVYSELSQAVKFNKADSGTAVLIDVHTGEILAMATSPSYNPNNRSSIDYNLLRNRAVTDAFEPGSTVKPLVVMAALEKKIANLNTIIDTRPFYVNRYEIKDVSYQKTLNLAGILEKSSNVGVSKLALQMQQDDLVEFYSRFGLGQPTELGLGGEVSGSIAADRTRKWADIERATFAFGYGLSVTPLQLARAYATIGSYGIYRPVSILKVTEPVKGKRVVSEKDAKTVVQLMEAVAVTGGGTKASVPGYSVGVKTGTAKKLSGGRYVNQYLAYTAGIAPATAPKYSLVVVIDNPKAGQYYGGSVSAPVFSRIMGGVLRTMNVKPDRQVDRQMIIY</sequence>
<evidence type="ECO:0000256" key="11">
    <source>
        <dbReference type="ARBA" id="ARBA00022989"/>
    </source>
</evidence>
<keyword evidence="4 16" id="KW-0132">Cell division</keyword>
<dbReference type="AlphaFoldDB" id="A0A1C3ZQQ2"/>
<gene>
    <name evidence="16" type="primary">ftsI</name>
    <name evidence="19" type="ORF">GA0061080_100632</name>
</gene>
<keyword evidence="14 16" id="KW-0131">Cell cycle</keyword>
<dbReference type="GO" id="GO:0009002">
    <property type="term" value="F:serine-type D-Ala-D-Ala carboxypeptidase activity"/>
    <property type="evidence" value="ECO:0007669"/>
    <property type="project" value="UniProtKB-UniRule"/>
</dbReference>
<dbReference type="RefSeq" id="WP_091120588.1">
    <property type="nucleotide sequence ID" value="NZ_FMBA01000006.1"/>
</dbReference>
<evidence type="ECO:0000256" key="3">
    <source>
        <dbReference type="ARBA" id="ARBA00022519"/>
    </source>
</evidence>
<dbReference type="SUPFAM" id="SSF56601">
    <property type="entry name" value="beta-lactamase/transpeptidase-like"/>
    <property type="match status" value="1"/>
</dbReference>
<evidence type="ECO:0000256" key="9">
    <source>
        <dbReference type="ARBA" id="ARBA00022960"/>
    </source>
</evidence>
<dbReference type="PANTHER" id="PTHR30627">
    <property type="entry name" value="PEPTIDOGLYCAN D,D-TRANSPEPTIDASE"/>
    <property type="match status" value="1"/>
</dbReference>
<dbReference type="Gene3D" id="1.10.150.770">
    <property type="match status" value="1"/>
</dbReference>
<dbReference type="OrthoDB" id="9789078at2"/>
<keyword evidence="11 16" id="KW-1133">Transmembrane helix</keyword>
<evidence type="ECO:0000256" key="4">
    <source>
        <dbReference type="ARBA" id="ARBA00022618"/>
    </source>
</evidence>
<dbReference type="SUPFAM" id="SSF56519">
    <property type="entry name" value="Penicillin binding protein dimerisation domain"/>
    <property type="match status" value="1"/>
</dbReference>
<dbReference type="EC" id="3.4.16.4" evidence="16"/>
<dbReference type="InterPro" id="IPR012338">
    <property type="entry name" value="Beta-lactam/transpept-like"/>
</dbReference>
<evidence type="ECO:0000259" key="17">
    <source>
        <dbReference type="Pfam" id="PF00905"/>
    </source>
</evidence>
<dbReference type="InterPro" id="IPR037532">
    <property type="entry name" value="FtsI_transpept"/>
</dbReference>
<dbReference type="GO" id="GO:0009252">
    <property type="term" value="P:peptidoglycan biosynthetic process"/>
    <property type="evidence" value="ECO:0007669"/>
    <property type="project" value="UniProtKB-UniRule"/>
</dbReference>
<organism evidence="19 20">
    <name type="scientific">Gilliamella intestini</name>
    <dbReference type="NCBI Taxonomy" id="1798183"/>
    <lineage>
        <taxon>Bacteria</taxon>
        <taxon>Pseudomonadati</taxon>
        <taxon>Pseudomonadota</taxon>
        <taxon>Gammaproteobacteria</taxon>
        <taxon>Orbales</taxon>
        <taxon>Orbaceae</taxon>
        <taxon>Gilliamella</taxon>
    </lineage>
</organism>
<dbReference type="GO" id="GO:0000917">
    <property type="term" value="P:division septum assembly"/>
    <property type="evidence" value="ECO:0007669"/>
    <property type="project" value="UniProtKB-KW"/>
</dbReference>
<evidence type="ECO:0000259" key="18">
    <source>
        <dbReference type="Pfam" id="PF03717"/>
    </source>
</evidence>
<dbReference type="STRING" id="1798183.GA0061080_100632"/>
<feature type="active site" description="Acyl-ester intermediate" evidence="16">
    <location>
        <position position="324"/>
    </location>
</feature>
<comment type="function">
    <text evidence="16">Catalyzes cross-linking of the peptidoglycan cell wall at the division septum.</text>
</comment>
<keyword evidence="6 16" id="KW-0645">Protease</keyword>
<evidence type="ECO:0000256" key="10">
    <source>
        <dbReference type="ARBA" id="ARBA00022984"/>
    </source>
</evidence>
<dbReference type="Gene3D" id="3.30.450.330">
    <property type="match status" value="1"/>
</dbReference>
<dbReference type="GO" id="GO:0071555">
    <property type="term" value="P:cell wall organization"/>
    <property type="evidence" value="ECO:0007669"/>
    <property type="project" value="UniProtKB-KW"/>
</dbReference>
<dbReference type="Pfam" id="PF03717">
    <property type="entry name" value="PBP_dimer"/>
    <property type="match status" value="1"/>
</dbReference>
<dbReference type="Gene3D" id="3.90.1310.10">
    <property type="entry name" value="Penicillin-binding protein 2a (Domain 2)"/>
    <property type="match status" value="1"/>
</dbReference>
<dbReference type="GO" id="GO:0008658">
    <property type="term" value="F:penicillin binding"/>
    <property type="evidence" value="ECO:0007669"/>
    <property type="project" value="InterPro"/>
</dbReference>
<dbReference type="Gene3D" id="3.40.710.10">
    <property type="entry name" value="DD-peptidase/beta-lactamase superfamily"/>
    <property type="match status" value="1"/>
</dbReference>
<proteinExistence type="inferred from homology"/>
<keyword evidence="3 16" id="KW-0997">Cell inner membrane</keyword>